<feature type="transmembrane region" description="Helical" evidence="2">
    <location>
        <begin position="90"/>
        <end position="110"/>
    </location>
</feature>
<sequence>LHSWAQTRSGRPLQWTQTPGKTNQTKEKFRLPQTSQIGNDPAGKARPPFAKKAQLHRNKLVAVTPSPHRSAKEQVHTDSKMGKLTSKHKMVQMVFEFIYIYIFLLFYNVYQSNQYIYIYTHIGLPV</sequence>
<feature type="compositionally biased region" description="Polar residues" evidence="1">
    <location>
        <begin position="1"/>
        <end position="23"/>
    </location>
</feature>
<evidence type="ECO:0000313" key="4">
    <source>
        <dbReference type="Proteomes" id="UP000472270"/>
    </source>
</evidence>
<proteinExistence type="predicted"/>
<keyword evidence="2" id="KW-0472">Membrane</keyword>
<reference evidence="3" key="2">
    <citation type="submission" date="2025-09" db="UniProtKB">
        <authorList>
            <consortium name="Ensembl"/>
        </authorList>
    </citation>
    <scope>IDENTIFICATION</scope>
</reference>
<feature type="region of interest" description="Disordered" evidence="1">
    <location>
        <begin position="1"/>
        <end position="47"/>
    </location>
</feature>
<dbReference type="Proteomes" id="UP000472270">
    <property type="component" value="Unassembled WGS sequence"/>
</dbReference>
<dbReference type="AlphaFoldDB" id="A0A673MNK7"/>
<keyword evidence="2" id="KW-0812">Transmembrane</keyword>
<dbReference type="Ensembl" id="ENSSRHT00000092188.1">
    <property type="protein sequence ID" value="ENSSRHP00000089765.1"/>
    <property type="gene ID" value="ENSSRHG00000044354.1"/>
</dbReference>
<keyword evidence="4" id="KW-1185">Reference proteome</keyword>
<keyword evidence="2" id="KW-1133">Transmembrane helix</keyword>
<accession>A0A673MNK7</accession>
<protein>
    <submittedName>
        <fullName evidence="3">Uncharacterized protein</fullName>
    </submittedName>
</protein>
<evidence type="ECO:0000256" key="1">
    <source>
        <dbReference type="SAM" id="MobiDB-lite"/>
    </source>
</evidence>
<evidence type="ECO:0000313" key="3">
    <source>
        <dbReference type="Ensembl" id="ENSSRHP00000089765.1"/>
    </source>
</evidence>
<reference evidence="3" key="1">
    <citation type="submission" date="2025-08" db="UniProtKB">
        <authorList>
            <consortium name="Ensembl"/>
        </authorList>
    </citation>
    <scope>IDENTIFICATION</scope>
</reference>
<name>A0A673MNK7_9TELE</name>
<evidence type="ECO:0000256" key="2">
    <source>
        <dbReference type="SAM" id="Phobius"/>
    </source>
</evidence>
<organism evidence="3 4">
    <name type="scientific">Sinocyclocheilus rhinocerous</name>
    <dbReference type="NCBI Taxonomy" id="307959"/>
    <lineage>
        <taxon>Eukaryota</taxon>
        <taxon>Metazoa</taxon>
        <taxon>Chordata</taxon>
        <taxon>Craniata</taxon>
        <taxon>Vertebrata</taxon>
        <taxon>Euteleostomi</taxon>
        <taxon>Actinopterygii</taxon>
        <taxon>Neopterygii</taxon>
        <taxon>Teleostei</taxon>
        <taxon>Ostariophysi</taxon>
        <taxon>Cypriniformes</taxon>
        <taxon>Cyprinidae</taxon>
        <taxon>Cyprininae</taxon>
        <taxon>Sinocyclocheilus</taxon>
    </lineage>
</organism>